<evidence type="ECO:0000313" key="2">
    <source>
        <dbReference type="Proteomes" id="UP000185984"/>
    </source>
</evidence>
<name>A0A1U7HV87_9CHRO</name>
<proteinExistence type="predicted"/>
<gene>
    <name evidence="1" type="ORF">NIES1031_08900</name>
</gene>
<keyword evidence="2" id="KW-1185">Reference proteome</keyword>
<dbReference type="EMBL" id="MRCC01000006">
    <property type="protein sequence ID" value="OKH27510.1"/>
    <property type="molecule type" value="Genomic_DNA"/>
</dbReference>
<dbReference type="RefSeq" id="WP_073549168.1">
    <property type="nucleotide sequence ID" value="NZ_CAWMVK010000040.1"/>
</dbReference>
<dbReference type="Proteomes" id="UP000185984">
    <property type="component" value="Unassembled WGS sequence"/>
</dbReference>
<evidence type="ECO:0000313" key="1">
    <source>
        <dbReference type="EMBL" id="OKH27510.1"/>
    </source>
</evidence>
<organism evidence="1 2">
    <name type="scientific">Chroogloeocystis siderophila 5.2 s.c.1</name>
    <dbReference type="NCBI Taxonomy" id="247279"/>
    <lineage>
        <taxon>Bacteria</taxon>
        <taxon>Bacillati</taxon>
        <taxon>Cyanobacteriota</taxon>
        <taxon>Cyanophyceae</taxon>
        <taxon>Oscillatoriophycideae</taxon>
        <taxon>Chroococcales</taxon>
        <taxon>Chroococcaceae</taxon>
        <taxon>Chroogloeocystis</taxon>
    </lineage>
</organism>
<sequence length="145" mass="16327">MTPSLSLAPRYRLDDESPWLLGIDPARHYWITVNGDADTSAIAIPGLIVSSMSEFKQTIRQFRALQPQQQMQITRTASSFTIHCISSNCYAVEVDGEAISVWHLFDQESLESLLMTAHPDWQCAERDVDLGRQMLMRSLAQSLVA</sequence>
<dbReference type="STRING" id="247279.NIES1031_08900"/>
<dbReference type="OrthoDB" id="516291at2"/>
<reference evidence="1 2" key="1">
    <citation type="submission" date="2016-11" db="EMBL/GenBank/DDBJ databases">
        <title>Draft Genome Sequences of Nine Cyanobacterial Strains from Diverse Habitats.</title>
        <authorList>
            <person name="Zhu T."/>
            <person name="Hou S."/>
            <person name="Lu X."/>
            <person name="Hess W.R."/>
        </authorList>
    </citation>
    <scope>NUCLEOTIDE SEQUENCE [LARGE SCALE GENOMIC DNA]</scope>
    <source>
        <strain evidence="1 2">5.2 s.c.1</strain>
    </source>
</reference>
<protein>
    <submittedName>
        <fullName evidence="1">Uncharacterized protein</fullName>
    </submittedName>
</protein>
<comment type="caution">
    <text evidence="1">The sequence shown here is derived from an EMBL/GenBank/DDBJ whole genome shotgun (WGS) entry which is preliminary data.</text>
</comment>
<dbReference type="AlphaFoldDB" id="A0A1U7HV87"/>
<accession>A0A1U7HV87</accession>